<keyword evidence="1" id="KW-0732">Signal</keyword>
<protein>
    <submittedName>
        <fullName evidence="2">Uncharacterized protein</fullName>
    </submittedName>
</protein>
<accession>A0AAD6PGX8</accession>
<dbReference type="Proteomes" id="UP001162972">
    <property type="component" value="Chromosome 8"/>
</dbReference>
<evidence type="ECO:0000313" key="3">
    <source>
        <dbReference type="Proteomes" id="UP001162972"/>
    </source>
</evidence>
<feature type="signal peptide" evidence="1">
    <location>
        <begin position="1"/>
        <end position="22"/>
    </location>
</feature>
<gene>
    <name evidence="2" type="ORF">OIU84_021317</name>
</gene>
<feature type="chain" id="PRO_5042277921" evidence="1">
    <location>
        <begin position="23"/>
        <end position="84"/>
    </location>
</feature>
<organism evidence="2 3">
    <name type="scientific">Salix udensis</name>
    <dbReference type="NCBI Taxonomy" id="889485"/>
    <lineage>
        <taxon>Eukaryota</taxon>
        <taxon>Viridiplantae</taxon>
        <taxon>Streptophyta</taxon>
        <taxon>Embryophyta</taxon>
        <taxon>Tracheophyta</taxon>
        <taxon>Spermatophyta</taxon>
        <taxon>Magnoliopsida</taxon>
        <taxon>eudicotyledons</taxon>
        <taxon>Gunneridae</taxon>
        <taxon>Pentapetalae</taxon>
        <taxon>rosids</taxon>
        <taxon>fabids</taxon>
        <taxon>Malpighiales</taxon>
        <taxon>Salicaceae</taxon>
        <taxon>Saliceae</taxon>
        <taxon>Salix</taxon>
    </lineage>
</organism>
<sequence length="84" mass="9526">MTIQLLLMLICTGLKFLMKRLGQHGWIHLRQSIHNPNIAVNMQSMAPGGCLSMTKTLRDKFLVASGMDKILDIYSDRQLHENST</sequence>
<proteinExistence type="predicted"/>
<name>A0AAD6PGX8_9ROSI</name>
<evidence type="ECO:0000256" key="1">
    <source>
        <dbReference type="SAM" id="SignalP"/>
    </source>
</evidence>
<keyword evidence="3" id="KW-1185">Reference proteome</keyword>
<dbReference type="EMBL" id="JAPFFJ010000004">
    <property type="protein sequence ID" value="KAJ6429882.1"/>
    <property type="molecule type" value="Genomic_DNA"/>
</dbReference>
<reference evidence="2 3" key="1">
    <citation type="journal article" date="2023" name="Int. J. Mol. Sci.">
        <title>De Novo Assembly and Annotation of 11 Diverse Shrub Willow (Salix) Genomes Reveals Novel Gene Organization in Sex-Linked Regions.</title>
        <authorList>
            <person name="Hyden B."/>
            <person name="Feng K."/>
            <person name="Yates T.B."/>
            <person name="Jawdy S."/>
            <person name="Cereghino C."/>
            <person name="Smart L.B."/>
            <person name="Muchero W."/>
        </authorList>
    </citation>
    <scope>NUCLEOTIDE SEQUENCE [LARGE SCALE GENOMIC DNA]</scope>
    <source>
        <tissue evidence="2">Shoot tip</tissue>
    </source>
</reference>
<dbReference type="AlphaFoldDB" id="A0AAD6PGX8"/>
<evidence type="ECO:0000313" key="2">
    <source>
        <dbReference type="EMBL" id="KAJ6429882.1"/>
    </source>
</evidence>
<comment type="caution">
    <text evidence="2">The sequence shown here is derived from an EMBL/GenBank/DDBJ whole genome shotgun (WGS) entry which is preliminary data.</text>
</comment>